<keyword evidence="4 8" id="KW-0689">Ribosomal protein</keyword>
<reference evidence="12" key="1">
    <citation type="submission" date="2015-08" db="EMBL/GenBank/DDBJ databases">
        <authorList>
            <person name="Varghese N."/>
        </authorList>
    </citation>
    <scope>NUCLEOTIDE SEQUENCE [LARGE SCALE GENOMIC DNA]</scope>
    <source>
        <strain evidence="12">JCM 18476</strain>
    </source>
</reference>
<evidence type="ECO:0000256" key="9">
    <source>
        <dbReference type="RuleBase" id="RU003477"/>
    </source>
</evidence>
<keyword evidence="3 8" id="KW-0694">RNA-binding</keyword>
<comment type="function">
    <text evidence="7 8">One of the proteins that surrounds the polypeptide exit tunnel on the outside of the subunit.</text>
</comment>
<comment type="subunit">
    <text evidence="8">Part of the 50S ribosomal subunit.</text>
</comment>
<organism evidence="11 12">
    <name type="scientific">Marinomonas fungiae</name>
    <dbReference type="NCBI Taxonomy" id="1137284"/>
    <lineage>
        <taxon>Bacteria</taxon>
        <taxon>Pseudomonadati</taxon>
        <taxon>Pseudomonadota</taxon>
        <taxon>Gammaproteobacteria</taxon>
        <taxon>Oceanospirillales</taxon>
        <taxon>Oceanospirillaceae</taxon>
        <taxon>Marinomonas</taxon>
    </lineage>
</organism>
<evidence type="ECO:0000259" key="10">
    <source>
        <dbReference type="SMART" id="SM00739"/>
    </source>
</evidence>
<evidence type="ECO:0000256" key="7">
    <source>
        <dbReference type="ARBA" id="ARBA00058688"/>
    </source>
</evidence>
<evidence type="ECO:0000313" key="12">
    <source>
        <dbReference type="Proteomes" id="UP000182769"/>
    </source>
</evidence>
<dbReference type="Proteomes" id="UP000182769">
    <property type="component" value="Unassembled WGS sequence"/>
</dbReference>
<dbReference type="InterPro" id="IPR041988">
    <property type="entry name" value="Ribosomal_uL24_KOW"/>
</dbReference>
<evidence type="ECO:0000313" key="11">
    <source>
        <dbReference type="EMBL" id="CUB03873.1"/>
    </source>
</evidence>
<evidence type="ECO:0000256" key="2">
    <source>
        <dbReference type="ARBA" id="ARBA00022730"/>
    </source>
</evidence>
<dbReference type="InterPro" id="IPR057264">
    <property type="entry name" value="Ribosomal_uL24_C"/>
</dbReference>
<dbReference type="GO" id="GO:0005840">
    <property type="term" value="C:ribosome"/>
    <property type="evidence" value="ECO:0007669"/>
    <property type="project" value="UniProtKB-KW"/>
</dbReference>
<comment type="function">
    <text evidence="8">One of two assembly initiator proteins, it binds directly to the 5'-end of the 23S rRNA, where it nucleates assembly of the 50S subunit.</text>
</comment>
<gene>
    <name evidence="8" type="primary">rplX</name>
    <name evidence="11" type="ORF">Ga0061065_104308</name>
</gene>
<accession>A0A0K6IL88</accession>
<dbReference type="HAMAP" id="MF_01326_B">
    <property type="entry name" value="Ribosomal_uL24_B"/>
    <property type="match status" value="1"/>
</dbReference>
<dbReference type="InterPro" id="IPR014722">
    <property type="entry name" value="Rib_uL2_dom2"/>
</dbReference>
<dbReference type="Pfam" id="PF17136">
    <property type="entry name" value="ribosomal_L24"/>
    <property type="match status" value="1"/>
</dbReference>
<protein>
    <recommendedName>
        <fullName evidence="6 8">Large ribosomal subunit protein uL24</fullName>
    </recommendedName>
</protein>
<dbReference type="GO" id="GO:0003735">
    <property type="term" value="F:structural constituent of ribosome"/>
    <property type="evidence" value="ECO:0007669"/>
    <property type="project" value="InterPro"/>
</dbReference>
<dbReference type="NCBIfam" id="TIGR01079">
    <property type="entry name" value="rplX_bact"/>
    <property type="match status" value="1"/>
</dbReference>
<sequence>MRKIKRDDEVVVIAGKDKGKRGKVVKVVDENRVIVSGINMVKKHEKPNPMKGTTGGIVEKEAPIQVSNVAIFNNATGKADRVGFKVNEDGTKVRVFKSNSAAIDA</sequence>
<dbReference type="EMBL" id="CYHG01000004">
    <property type="protein sequence ID" value="CUB03873.1"/>
    <property type="molecule type" value="Genomic_DNA"/>
</dbReference>
<proteinExistence type="inferred from homology"/>
<dbReference type="GO" id="GO:0019843">
    <property type="term" value="F:rRNA binding"/>
    <property type="evidence" value="ECO:0007669"/>
    <property type="project" value="UniProtKB-UniRule"/>
</dbReference>
<dbReference type="GO" id="GO:1990904">
    <property type="term" value="C:ribonucleoprotein complex"/>
    <property type="evidence" value="ECO:0007669"/>
    <property type="project" value="UniProtKB-KW"/>
</dbReference>
<evidence type="ECO:0000256" key="3">
    <source>
        <dbReference type="ARBA" id="ARBA00022884"/>
    </source>
</evidence>
<feature type="domain" description="KOW" evidence="10">
    <location>
        <begin position="3"/>
        <end position="30"/>
    </location>
</feature>
<name>A0A0K6IL88_9GAMM</name>
<dbReference type="RefSeq" id="WP_055462813.1">
    <property type="nucleotide sequence ID" value="NZ_CYHG01000004.1"/>
</dbReference>
<evidence type="ECO:0000256" key="5">
    <source>
        <dbReference type="ARBA" id="ARBA00023274"/>
    </source>
</evidence>
<dbReference type="InterPro" id="IPR008991">
    <property type="entry name" value="Translation_prot_SH3-like_sf"/>
</dbReference>
<dbReference type="FunFam" id="2.30.30.30:FF:000004">
    <property type="entry name" value="50S ribosomal protein L24"/>
    <property type="match status" value="1"/>
</dbReference>
<evidence type="ECO:0000256" key="1">
    <source>
        <dbReference type="ARBA" id="ARBA00010618"/>
    </source>
</evidence>
<keyword evidence="2 8" id="KW-0699">rRNA-binding</keyword>
<dbReference type="InterPro" id="IPR005824">
    <property type="entry name" value="KOW"/>
</dbReference>
<dbReference type="PANTHER" id="PTHR12903">
    <property type="entry name" value="MITOCHONDRIAL RIBOSOMAL PROTEIN L24"/>
    <property type="match status" value="1"/>
</dbReference>
<comment type="similarity">
    <text evidence="1 8 9">Belongs to the universal ribosomal protein uL24 family.</text>
</comment>
<dbReference type="STRING" id="1137284.GCA_001418205_01728"/>
<dbReference type="AlphaFoldDB" id="A0A0K6IL88"/>
<keyword evidence="12" id="KW-1185">Reference proteome</keyword>
<dbReference type="SUPFAM" id="SSF50104">
    <property type="entry name" value="Translation proteins SH3-like domain"/>
    <property type="match status" value="1"/>
</dbReference>
<dbReference type="InterPro" id="IPR005825">
    <property type="entry name" value="Ribosomal_uL24_CS"/>
</dbReference>
<dbReference type="SMART" id="SM00739">
    <property type="entry name" value="KOW"/>
    <property type="match status" value="1"/>
</dbReference>
<evidence type="ECO:0000256" key="4">
    <source>
        <dbReference type="ARBA" id="ARBA00022980"/>
    </source>
</evidence>
<dbReference type="InterPro" id="IPR003256">
    <property type="entry name" value="Ribosomal_uL24"/>
</dbReference>
<dbReference type="PROSITE" id="PS01108">
    <property type="entry name" value="RIBOSOMAL_L24"/>
    <property type="match status" value="1"/>
</dbReference>
<dbReference type="CDD" id="cd06089">
    <property type="entry name" value="KOW_RPL26"/>
    <property type="match status" value="1"/>
</dbReference>
<dbReference type="Gene3D" id="2.30.30.30">
    <property type="match status" value="1"/>
</dbReference>
<evidence type="ECO:0000256" key="8">
    <source>
        <dbReference type="HAMAP-Rule" id="MF_01326"/>
    </source>
</evidence>
<evidence type="ECO:0000256" key="6">
    <source>
        <dbReference type="ARBA" id="ARBA00035206"/>
    </source>
</evidence>
<dbReference type="GO" id="GO:0006412">
    <property type="term" value="P:translation"/>
    <property type="evidence" value="ECO:0007669"/>
    <property type="project" value="UniProtKB-UniRule"/>
</dbReference>
<dbReference type="OrthoDB" id="9807419at2"/>
<keyword evidence="5 8" id="KW-0687">Ribonucleoprotein</keyword>
<dbReference type="Pfam" id="PF00467">
    <property type="entry name" value="KOW"/>
    <property type="match status" value="1"/>
</dbReference>